<protein>
    <submittedName>
        <fullName evidence="2">DUF1298 domain-containing protein</fullName>
    </submittedName>
</protein>
<evidence type="ECO:0000313" key="3">
    <source>
        <dbReference type="Proteomes" id="UP000466632"/>
    </source>
</evidence>
<dbReference type="Pfam" id="PF06974">
    <property type="entry name" value="WS_DGAT_C"/>
    <property type="match status" value="1"/>
</dbReference>
<organism evidence="2 3">
    <name type="scientific">Mycobacterium seoulense</name>
    <dbReference type="NCBI Taxonomy" id="386911"/>
    <lineage>
        <taxon>Bacteria</taxon>
        <taxon>Bacillati</taxon>
        <taxon>Actinomycetota</taxon>
        <taxon>Actinomycetes</taxon>
        <taxon>Mycobacteriales</taxon>
        <taxon>Mycobacteriaceae</taxon>
        <taxon>Mycobacterium</taxon>
    </lineage>
</organism>
<dbReference type="AlphaFoldDB" id="A0A7I7P357"/>
<dbReference type="EMBL" id="AP022582">
    <property type="protein sequence ID" value="BBY02178.1"/>
    <property type="molecule type" value="Genomic_DNA"/>
</dbReference>
<name>A0A7I7P357_9MYCO</name>
<dbReference type="Proteomes" id="UP000466632">
    <property type="component" value="Chromosome"/>
</dbReference>
<accession>A0A7I7P357</accession>
<gene>
    <name evidence="2" type="ORF">MSEO_26770</name>
</gene>
<feature type="domain" description="O-acyltransferase WSD1 C-terminal" evidence="1">
    <location>
        <begin position="286"/>
        <end position="412"/>
    </location>
</feature>
<dbReference type="RefSeq" id="WP_174813827.1">
    <property type="nucleotide sequence ID" value="NZ_AP022582.1"/>
</dbReference>
<keyword evidence="3" id="KW-1185">Reference proteome</keyword>
<evidence type="ECO:0000259" key="1">
    <source>
        <dbReference type="Pfam" id="PF06974"/>
    </source>
</evidence>
<dbReference type="InterPro" id="IPR009721">
    <property type="entry name" value="O-acyltransferase_WSD1_C"/>
</dbReference>
<reference evidence="2 3" key="1">
    <citation type="journal article" date="2019" name="Emerg. Microbes Infect.">
        <title>Comprehensive subspecies identification of 175 nontuberculous mycobacteria species based on 7547 genomic profiles.</title>
        <authorList>
            <person name="Matsumoto Y."/>
            <person name="Kinjo T."/>
            <person name="Motooka D."/>
            <person name="Nabeya D."/>
            <person name="Jung N."/>
            <person name="Uechi K."/>
            <person name="Horii T."/>
            <person name="Iida T."/>
            <person name="Fujita J."/>
            <person name="Nakamura S."/>
        </authorList>
    </citation>
    <scope>NUCLEOTIDE SEQUENCE [LARGE SCALE GENOMIC DNA]</scope>
    <source>
        <strain evidence="2 3">JCM 16018</strain>
    </source>
</reference>
<dbReference type="KEGG" id="mseo:MSEO_26770"/>
<evidence type="ECO:0000313" key="2">
    <source>
        <dbReference type="EMBL" id="BBY02178.1"/>
    </source>
</evidence>
<sequence length="413" mass="44052">MAAQRMAAVDAQFYWMSAKIPNDEFLLYAFDGEPSDYPAAVDQVCRRARACPELTTRVRDGSPLTYPQWVPATVTPERVVRHDLDEQTWAGCLAAVVALADDQLDVRRMPWRLHVFTPVLDIPGVTGPGSVAVMQVAHALADGARASAMAAWLFGRSHPVPAVRRLRTGLLPWRAAQAVRAHRRLERDIGAGLLAPSAGPRPLLPTNARPGPARSVRTLLRRRSQARGPTVTVGVLSAVSTALSNLLGGAADTLGAEVPMAKPGVPHAHNHFGNVVVGLYPNLGWEARAERIAAELADGRRRFAHPATRYADRAFAAVPAPLLRWGVAQFDTDVRPVQVSGNTVVSSVHRGPADLTFGGARVALTAGYPALSPVMGLTHGVHGIGDTIAISVHAAESAVPDIDAYLRLLDAAL</sequence>
<proteinExistence type="predicted"/>